<gene>
    <name evidence="3" type="ORF">A2U01_0007626</name>
</gene>
<evidence type="ECO:0000256" key="1">
    <source>
        <dbReference type="SAM" id="Phobius"/>
    </source>
</evidence>
<dbReference type="AlphaFoldDB" id="A0A392MGY3"/>
<dbReference type="EMBL" id="LXQA010010903">
    <property type="protein sequence ID" value="MCH86766.1"/>
    <property type="molecule type" value="Genomic_DNA"/>
</dbReference>
<organism evidence="3 4">
    <name type="scientific">Trifolium medium</name>
    <dbReference type="NCBI Taxonomy" id="97028"/>
    <lineage>
        <taxon>Eukaryota</taxon>
        <taxon>Viridiplantae</taxon>
        <taxon>Streptophyta</taxon>
        <taxon>Embryophyta</taxon>
        <taxon>Tracheophyta</taxon>
        <taxon>Spermatophyta</taxon>
        <taxon>Magnoliopsida</taxon>
        <taxon>eudicotyledons</taxon>
        <taxon>Gunneridae</taxon>
        <taxon>Pentapetalae</taxon>
        <taxon>rosids</taxon>
        <taxon>fabids</taxon>
        <taxon>Fabales</taxon>
        <taxon>Fabaceae</taxon>
        <taxon>Papilionoideae</taxon>
        <taxon>50 kb inversion clade</taxon>
        <taxon>NPAAA clade</taxon>
        <taxon>Hologalegina</taxon>
        <taxon>IRL clade</taxon>
        <taxon>Trifolieae</taxon>
        <taxon>Trifolium</taxon>
    </lineage>
</organism>
<sequence length="137" mass="14221">SVFSAADLTVLAAVCGLGVSFRWCEGGGCVGRFVGGGSGCDVGVVVAVPHVKVSMYLVDLYRADVNCLEAACKLKLICLVRELVSSDMSMGQVVVLSGGLKAKEFISKNGIRNRPLLGGVGFGIFIGVPFIYGAFVL</sequence>
<dbReference type="Proteomes" id="UP000265520">
    <property type="component" value="Unassembled WGS sequence"/>
</dbReference>
<comment type="caution">
    <text evidence="3">The sequence shown here is derived from an EMBL/GenBank/DDBJ whole genome shotgun (WGS) entry which is preliminary data.</text>
</comment>
<reference evidence="3 4" key="1">
    <citation type="journal article" date="2018" name="Front. Plant Sci.">
        <title>Red Clover (Trifolium pratense) and Zigzag Clover (T. medium) - A Picture of Genomic Similarities and Differences.</title>
        <authorList>
            <person name="Dluhosova J."/>
            <person name="Istvanek J."/>
            <person name="Nedelnik J."/>
            <person name="Repkova J."/>
        </authorList>
    </citation>
    <scope>NUCLEOTIDE SEQUENCE [LARGE SCALE GENOMIC DNA]</scope>
    <source>
        <strain evidence="4">cv. 10/8</strain>
        <tissue evidence="3">Leaf</tissue>
    </source>
</reference>
<evidence type="ECO:0000256" key="2">
    <source>
        <dbReference type="SAM" id="SignalP"/>
    </source>
</evidence>
<keyword evidence="4" id="KW-1185">Reference proteome</keyword>
<feature type="transmembrane region" description="Helical" evidence="1">
    <location>
        <begin position="116"/>
        <end position="135"/>
    </location>
</feature>
<proteinExistence type="predicted"/>
<accession>A0A392MGY3</accession>
<feature type="signal peptide" evidence="2">
    <location>
        <begin position="1"/>
        <end position="20"/>
    </location>
</feature>
<name>A0A392MGY3_9FABA</name>
<feature type="non-terminal residue" evidence="3">
    <location>
        <position position="1"/>
    </location>
</feature>
<keyword evidence="2" id="KW-0732">Signal</keyword>
<evidence type="ECO:0000313" key="3">
    <source>
        <dbReference type="EMBL" id="MCH86766.1"/>
    </source>
</evidence>
<keyword evidence="1" id="KW-0472">Membrane</keyword>
<protein>
    <submittedName>
        <fullName evidence="3">Uncharacterized protein</fullName>
    </submittedName>
</protein>
<keyword evidence="1" id="KW-1133">Transmembrane helix</keyword>
<keyword evidence="1" id="KW-0812">Transmembrane</keyword>
<evidence type="ECO:0000313" key="4">
    <source>
        <dbReference type="Proteomes" id="UP000265520"/>
    </source>
</evidence>
<feature type="chain" id="PRO_5017229161" evidence="2">
    <location>
        <begin position="21"/>
        <end position="137"/>
    </location>
</feature>